<name>A0A916JDN3_9BACT</name>
<dbReference type="RefSeq" id="WP_229252780.1">
    <property type="nucleotide sequence ID" value="NZ_CAJRAF010000002.1"/>
</dbReference>
<dbReference type="EMBL" id="CAJRAF010000002">
    <property type="protein sequence ID" value="CAG5003776.1"/>
    <property type="molecule type" value="Genomic_DNA"/>
</dbReference>
<dbReference type="GO" id="GO:0005525">
    <property type="term" value="F:GTP binding"/>
    <property type="evidence" value="ECO:0007669"/>
    <property type="project" value="UniProtKB-KW"/>
</dbReference>
<dbReference type="Gene3D" id="3.90.550.10">
    <property type="entry name" value="Spore Coat Polysaccharide Biosynthesis Protein SpsA, Chain A"/>
    <property type="match status" value="1"/>
</dbReference>
<keyword evidence="7" id="KW-0501">Molybdenum cofactor biosynthesis</keyword>
<proteinExistence type="predicted"/>
<dbReference type="Pfam" id="PF12804">
    <property type="entry name" value="NTP_transf_3"/>
    <property type="match status" value="1"/>
</dbReference>
<organism evidence="9 10">
    <name type="scientific">Dyadobacter helix</name>
    <dbReference type="NCBI Taxonomy" id="2822344"/>
    <lineage>
        <taxon>Bacteria</taxon>
        <taxon>Pseudomonadati</taxon>
        <taxon>Bacteroidota</taxon>
        <taxon>Cytophagia</taxon>
        <taxon>Cytophagales</taxon>
        <taxon>Spirosomataceae</taxon>
        <taxon>Dyadobacter</taxon>
    </lineage>
</organism>
<dbReference type="Proteomes" id="UP000680038">
    <property type="component" value="Unassembled WGS sequence"/>
</dbReference>
<sequence length="227" mass="25742">MVKTEKDIPYISSIIVDTWPEMRVKSDLYGLAVCGGKSSRMGTDKSNLVYYGRAQKYHVADMLATCCSRVFISCNAQQKTSIDADYLTLTDSSEFPDAGPVTALLTAFSIFPGQDFLVIGTDYPLLSIPELQLFMTSIQRKTLAAAFYNPDGFYEPLLAWYSKNCYQELRRLFEKGEYSIQRFLQNSGAEKYRPGFPQIMTSVDTTEDYERMKEFIKSGQSITRSDI</sequence>
<dbReference type="AlphaFoldDB" id="A0A916JDN3"/>
<protein>
    <submittedName>
        <fullName evidence="9">Molybdenum cofactor guanylyltransferase</fullName>
        <ecNumber evidence="9">2.7.7.77</ecNumber>
    </submittedName>
</protein>
<dbReference type="EC" id="2.7.7.77" evidence="9"/>
<evidence type="ECO:0000313" key="10">
    <source>
        <dbReference type="Proteomes" id="UP000680038"/>
    </source>
</evidence>
<dbReference type="GO" id="GO:0006777">
    <property type="term" value="P:Mo-molybdopterin cofactor biosynthetic process"/>
    <property type="evidence" value="ECO:0007669"/>
    <property type="project" value="UniProtKB-KW"/>
</dbReference>
<reference evidence="9" key="1">
    <citation type="submission" date="2021-04" db="EMBL/GenBank/DDBJ databases">
        <authorList>
            <person name="Rodrigo-Torres L."/>
            <person name="Arahal R. D."/>
            <person name="Lucena T."/>
        </authorList>
    </citation>
    <scope>NUCLEOTIDE SEQUENCE</scope>
    <source>
        <strain evidence="9">CECT 9275</strain>
    </source>
</reference>
<evidence type="ECO:0000256" key="4">
    <source>
        <dbReference type="ARBA" id="ARBA00022741"/>
    </source>
</evidence>
<evidence type="ECO:0000256" key="1">
    <source>
        <dbReference type="ARBA" id="ARBA00022490"/>
    </source>
</evidence>
<evidence type="ECO:0000256" key="6">
    <source>
        <dbReference type="ARBA" id="ARBA00023134"/>
    </source>
</evidence>
<keyword evidence="3" id="KW-0479">Metal-binding</keyword>
<dbReference type="GO" id="GO:0061603">
    <property type="term" value="F:molybdenum cofactor guanylyltransferase activity"/>
    <property type="evidence" value="ECO:0007669"/>
    <property type="project" value="UniProtKB-EC"/>
</dbReference>
<evidence type="ECO:0000256" key="7">
    <source>
        <dbReference type="ARBA" id="ARBA00023150"/>
    </source>
</evidence>
<evidence type="ECO:0000313" key="9">
    <source>
        <dbReference type="EMBL" id="CAG5003776.1"/>
    </source>
</evidence>
<dbReference type="InterPro" id="IPR029044">
    <property type="entry name" value="Nucleotide-diphossugar_trans"/>
</dbReference>
<evidence type="ECO:0000256" key="2">
    <source>
        <dbReference type="ARBA" id="ARBA00022679"/>
    </source>
</evidence>
<dbReference type="SUPFAM" id="SSF53448">
    <property type="entry name" value="Nucleotide-diphospho-sugar transferases"/>
    <property type="match status" value="1"/>
</dbReference>
<keyword evidence="4" id="KW-0547">Nucleotide-binding</keyword>
<keyword evidence="1" id="KW-0963">Cytoplasm</keyword>
<feature type="domain" description="MobA-like NTP transferase" evidence="8">
    <location>
        <begin position="34"/>
        <end position="186"/>
    </location>
</feature>
<evidence type="ECO:0000256" key="3">
    <source>
        <dbReference type="ARBA" id="ARBA00022723"/>
    </source>
</evidence>
<dbReference type="CDD" id="cd02503">
    <property type="entry name" value="MobA"/>
    <property type="match status" value="1"/>
</dbReference>
<keyword evidence="6" id="KW-0342">GTP-binding</keyword>
<dbReference type="InterPro" id="IPR013482">
    <property type="entry name" value="Molybde_CF_guanTrfase"/>
</dbReference>
<dbReference type="InterPro" id="IPR025877">
    <property type="entry name" value="MobA-like_NTP_Trfase"/>
</dbReference>
<keyword evidence="2 9" id="KW-0808">Transferase</keyword>
<accession>A0A916JDN3</accession>
<gene>
    <name evidence="9" type="primary">mobA</name>
    <name evidence="9" type="ORF">DYBT9275_03227</name>
</gene>
<keyword evidence="10" id="KW-1185">Reference proteome</keyword>
<evidence type="ECO:0000259" key="8">
    <source>
        <dbReference type="Pfam" id="PF12804"/>
    </source>
</evidence>
<dbReference type="PANTHER" id="PTHR19136:SF81">
    <property type="entry name" value="MOLYBDENUM COFACTOR GUANYLYLTRANSFERASE"/>
    <property type="match status" value="1"/>
</dbReference>
<keyword evidence="9" id="KW-0548">Nucleotidyltransferase</keyword>
<keyword evidence="5" id="KW-0460">Magnesium</keyword>
<evidence type="ECO:0000256" key="5">
    <source>
        <dbReference type="ARBA" id="ARBA00022842"/>
    </source>
</evidence>
<comment type="caution">
    <text evidence="9">The sequence shown here is derived from an EMBL/GenBank/DDBJ whole genome shotgun (WGS) entry which is preliminary data.</text>
</comment>
<dbReference type="GO" id="GO:0046872">
    <property type="term" value="F:metal ion binding"/>
    <property type="evidence" value="ECO:0007669"/>
    <property type="project" value="UniProtKB-KW"/>
</dbReference>
<dbReference type="PANTHER" id="PTHR19136">
    <property type="entry name" value="MOLYBDENUM COFACTOR GUANYLYLTRANSFERASE"/>
    <property type="match status" value="1"/>
</dbReference>